<name>A0A9P5JWX0_9AGAM</name>
<comment type="caution">
    <text evidence="1">The sequence shown here is derived from an EMBL/GenBank/DDBJ whole genome shotgun (WGS) entry which is preliminary data.</text>
</comment>
<dbReference type="Proteomes" id="UP000759537">
    <property type="component" value="Unassembled WGS sequence"/>
</dbReference>
<feature type="non-terminal residue" evidence="1">
    <location>
        <position position="1"/>
    </location>
</feature>
<reference evidence="1" key="1">
    <citation type="submission" date="2019-10" db="EMBL/GenBank/DDBJ databases">
        <authorList>
            <consortium name="DOE Joint Genome Institute"/>
            <person name="Kuo A."/>
            <person name="Miyauchi S."/>
            <person name="Kiss E."/>
            <person name="Drula E."/>
            <person name="Kohler A."/>
            <person name="Sanchez-Garcia M."/>
            <person name="Andreopoulos B."/>
            <person name="Barry K.W."/>
            <person name="Bonito G."/>
            <person name="Buee M."/>
            <person name="Carver A."/>
            <person name="Chen C."/>
            <person name="Cichocki N."/>
            <person name="Clum A."/>
            <person name="Culley D."/>
            <person name="Crous P.W."/>
            <person name="Fauchery L."/>
            <person name="Girlanda M."/>
            <person name="Hayes R."/>
            <person name="Keri Z."/>
            <person name="LaButti K."/>
            <person name="Lipzen A."/>
            <person name="Lombard V."/>
            <person name="Magnuson J."/>
            <person name="Maillard F."/>
            <person name="Morin E."/>
            <person name="Murat C."/>
            <person name="Nolan M."/>
            <person name="Ohm R."/>
            <person name="Pangilinan J."/>
            <person name="Pereira M."/>
            <person name="Perotto S."/>
            <person name="Peter M."/>
            <person name="Riley R."/>
            <person name="Sitrit Y."/>
            <person name="Stielow B."/>
            <person name="Szollosi G."/>
            <person name="Zifcakova L."/>
            <person name="Stursova M."/>
            <person name="Spatafora J.W."/>
            <person name="Tedersoo L."/>
            <person name="Vaario L.-M."/>
            <person name="Yamada A."/>
            <person name="Yan M."/>
            <person name="Wang P."/>
            <person name="Xu J."/>
            <person name="Bruns T."/>
            <person name="Baldrian P."/>
            <person name="Vilgalys R."/>
            <person name="Henrissat B."/>
            <person name="Grigoriev I.V."/>
            <person name="Hibbett D."/>
            <person name="Nagy L.G."/>
            <person name="Martin F.M."/>
        </authorList>
    </citation>
    <scope>NUCLEOTIDE SEQUENCE</scope>
    <source>
        <strain evidence="1">Prilba</strain>
    </source>
</reference>
<accession>A0A9P5JWX0</accession>
<dbReference type="OrthoDB" id="3182376at2759"/>
<dbReference type="AlphaFoldDB" id="A0A9P5JWX0"/>
<reference evidence="1" key="2">
    <citation type="journal article" date="2020" name="Nat. Commun.">
        <title>Large-scale genome sequencing of mycorrhizal fungi provides insights into the early evolution of symbiotic traits.</title>
        <authorList>
            <person name="Miyauchi S."/>
            <person name="Kiss E."/>
            <person name="Kuo A."/>
            <person name="Drula E."/>
            <person name="Kohler A."/>
            <person name="Sanchez-Garcia M."/>
            <person name="Morin E."/>
            <person name="Andreopoulos B."/>
            <person name="Barry K.W."/>
            <person name="Bonito G."/>
            <person name="Buee M."/>
            <person name="Carver A."/>
            <person name="Chen C."/>
            <person name="Cichocki N."/>
            <person name="Clum A."/>
            <person name="Culley D."/>
            <person name="Crous P.W."/>
            <person name="Fauchery L."/>
            <person name="Girlanda M."/>
            <person name="Hayes R.D."/>
            <person name="Keri Z."/>
            <person name="LaButti K."/>
            <person name="Lipzen A."/>
            <person name="Lombard V."/>
            <person name="Magnuson J."/>
            <person name="Maillard F."/>
            <person name="Murat C."/>
            <person name="Nolan M."/>
            <person name="Ohm R.A."/>
            <person name="Pangilinan J."/>
            <person name="Pereira M.F."/>
            <person name="Perotto S."/>
            <person name="Peter M."/>
            <person name="Pfister S."/>
            <person name="Riley R."/>
            <person name="Sitrit Y."/>
            <person name="Stielow J.B."/>
            <person name="Szollosi G."/>
            <person name="Zifcakova L."/>
            <person name="Stursova M."/>
            <person name="Spatafora J.W."/>
            <person name="Tedersoo L."/>
            <person name="Vaario L.M."/>
            <person name="Yamada A."/>
            <person name="Yan M."/>
            <person name="Wang P."/>
            <person name="Xu J."/>
            <person name="Bruns T."/>
            <person name="Baldrian P."/>
            <person name="Vilgalys R."/>
            <person name="Dunand C."/>
            <person name="Henrissat B."/>
            <person name="Grigoriev I.V."/>
            <person name="Hibbett D."/>
            <person name="Nagy L.G."/>
            <person name="Martin F.M."/>
        </authorList>
    </citation>
    <scope>NUCLEOTIDE SEQUENCE</scope>
    <source>
        <strain evidence="1">Prilba</strain>
    </source>
</reference>
<sequence>IVWNVDRTELLLDWLEENPEERQKLFSDSSKDAKDEGQCKHVAKGSKSEFHRMIAAAVFSVDSDADICADFQVNPMNYTKSVDNYIIRLQKEYCKFNIKLGQSGAGLRYEDMHEGNKNLVGEHMTPDFIVSLEKLSADFPYWKCLHGFWHMLPNFNPHTALSEPGQDLSGEARALI</sequence>
<organism evidence="1 2">
    <name type="scientific">Russula ochroleuca</name>
    <dbReference type="NCBI Taxonomy" id="152965"/>
    <lineage>
        <taxon>Eukaryota</taxon>
        <taxon>Fungi</taxon>
        <taxon>Dikarya</taxon>
        <taxon>Basidiomycota</taxon>
        <taxon>Agaricomycotina</taxon>
        <taxon>Agaricomycetes</taxon>
        <taxon>Russulales</taxon>
        <taxon>Russulaceae</taxon>
        <taxon>Russula</taxon>
    </lineage>
</organism>
<feature type="non-terminal residue" evidence="1">
    <location>
        <position position="176"/>
    </location>
</feature>
<protein>
    <submittedName>
        <fullName evidence="1">Uncharacterized protein</fullName>
    </submittedName>
</protein>
<dbReference type="EMBL" id="WHVB01000039">
    <property type="protein sequence ID" value="KAF8466817.1"/>
    <property type="molecule type" value="Genomic_DNA"/>
</dbReference>
<evidence type="ECO:0000313" key="1">
    <source>
        <dbReference type="EMBL" id="KAF8466817.1"/>
    </source>
</evidence>
<keyword evidence="2" id="KW-1185">Reference proteome</keyword>
<proteinExistence type="predicted"/>
<evidence type="ECO:0000313" key="2">
    <source>
        <dbReference type="Proteomes" id="UP000759537"/>
    </source>
</evidence>
<gene>
    <name evidence="1" type="ORF">DFH94DRAFT_618166</name>
</gene>